<name>A0A7S7NXD1_PALFE</name>
<dbReference type="PANTHER" id="PTHR46233">
    <property type="entry name" value="HYDROXYACYLGLUTATHIONE HYDROLASE GLOC"/>
    <property type="match status" value="1"/>
</dbReference>
<sequence>MIHEILPVGQLQCNCSIFGDETTREAIVVDPGDGEDLDTIQDVLARNGLTVKAIFITHAHIDHIGGAAKLKALTGAPVYMNDHDLDLYDHLDMQAQWLNMPPPERTGIDVDAGDGDALKLGTTDFHVLHTPGHTQGSLCLFIPAEQKLVAGDTLFRDSIGRTDLPGGDGHQILSSIHTKLLTLPEETRVICGHGASTTIGREKARNPWLR</sequence>
<dbReference type="KEGG" id="pfer:IRI77_16855"/>
<evidence type="ECO:0000256" key="3">
    <source>
        <dbReference type="ARBA" id="ARBA00022801"/>
    </source>
</evidence>
<evidence type="ECO:0000259" key="5">
    <source>
        <dbReference type="SMART" id="SM00849"/>
    </source>
</evidence>
<dbReference type="EMBL" id="CP063849">
    <property type="protein sequence ID" value="QOY91548.1"/>
    <property type="molecule type" value="Genomic_DNA"/>
</dbReference>
<proteinExistence type="predicted"/>
<dbReference type="RefSeq" id="WP_194453202.1">
    <property type="nucleotide sequence ID" value="NZ_CP063849.1"/>
</dbReference>
<comment type="cofactor">
    <cofactor evidence="1">
        <name>Zn(2+)</name>
        <dbReference type="ChEBI" id="CHEBI:29105"/>
    </cofactor>
</comment>
<dbReference type="InterPro" id="IPR001279">
    <property type="entry name" value="Metallo-B-lactamas"/>
</dbReference>
<dbReference type="AlphaFoldDB" id="A0A7S7NXD1"/>
<evidence type="ECO:0000313" key="7">
    <source>
        <dbReference type="Proteomes" id="UP000593892"/>
    </source>
</evidence>
<accession>A0A7S7NXD1</accession>
<dbReference type="SUPFAM" id="SSF56281">
    <property type="entry name" value="Metallo-hydrolase/oxidoreductase"/>
    <property type="match status" value="1"/>
</dbReference>
<protein>
    <submittedName>
        <fullName evidence="6">MBL fold metallo-hydrolase</fullName>
    </submittedName>
</protein>
<dbReference type="CDD" id="cd06262">
    <property type="entry name" value="metallo-hydrolase-like_MBL-fold"/>
    <property type="match status" value="1"/>
</dbReference>
<reference evidence="6 7" key="1">
    <citation type="submission" date="2020-10" db="EMBL/GenBank/DDBJ databases">
        <title>Complete genome sequence of Paludibaculum fermentans P105T, a facultatively anaerobic acidobacterium capable of dissimilatory Fe(III) reduction.</title>
        <authorList>
            <person name="Dedysh S.N."/>
            <person name="Beletsky A.V."/>
            <person name="Kulichevskaya I.S."/>
            <person name="Mardanov A.V."/>
            <person name="Ravin N.V."/>
        </authorList>
    </citation>
    <scope>NUCLEOTIDE SEQUENCE [LARGE SCALE GENOMIC DNA]</scope>
    <source>
        <strain evidence="6 7">P105</strain>
    </source>
</reference>
<dbReference type="Gene3D" id="3.60.15.10">
    <property type="entry name" value="Ribonuclease Z/Hydroxyacylglutathione hydrolase-like"/>
    <property type="match status" value="1"/>
</dbReference>
<evidence type="ECO:0000256" key="1">
    <source>
        <dbReference type="ARBA" id="ARBA00001947"/>
    </source>
</evidence>
<evidence type="ECO:0000256" key="2">
    <source>
        <dbReference type="ARBA" id="ARBA00022723"/>
    </source>
</evidence>
<dbReference type="PANTHER" id="PTHR46233:SF3">
    <property type="entry name" value="HYDROXYACYLGLUTATHIONE HYDROLASE GLOC"/>
    <property type="match status" value="1"/>
</dbReference>
<evidence type="ECO:0000313" key="6">
    <source>
        <dbReference type="EMBL" id="QOY91548.1"/>
    </source>
</evidence>
<dbReference type="Pfam" id="PF00753">
    <property type="entry name" value="Lactamase_B"/>
    <property type="match status" value="1"/>
</dbReference>
<keyword evidence="2" id="KW-0479">Metal-binding</keyword>
<keyword evidence="3 6" id="KW-0378">Hydrolase</keyword>
<dbReference type="InterPro" id="IPR036866">
    <property type="entry name" value="RibonucZ/Hydroxyglut_hydro"/>
</dbReference>
<keyword evidence="4" id="KW-0862">Zinc</keyword>
<feature type="domain" description="Metallo-beta-lactamase" evidence="5">
    <location>
        <begin position="12"/>
        <end position="193"/>
    </location>
</feature>
<gene>
    <name evidence="6" type="ORF">IRI77_16855</name>
</gene>
<evidence type="ECO:0000256" key="4">
    <source>
        <dbReference type="ARBA" id="ARBA00022833"/>
    </source>
</evidence>
<organism evidence="6 7">
    <name type="scientific">Paludibaculum fermentans</name>
    <dbReference type="NCBI Taxonomy" id="1473598"/>
    <lineage>
        <taxon>Bacteria</taxon>
        <taxon>Pseudomonadati</taxon>
        <taxon>Acidobacteriota</taxon>
        <taxon>Terriglobia</taxon>
        <taxon>Bryobacterales</taxon>
        <taxon>Bryobacteraceae</taxon>
        <taxon>Paludibaculum</taxon>
    </lineage>
</organism>
<dbReference type="SMART" id="SM00849">
    <property type="entry name" value="Lactamase_B"/>
    <property type="match status" value="1"/>
</dbReference>
<dbReference type="Proteomes" id="UP000593892">
    <property type="component" value="Chromosome"/>
</dbReference>
<dbReference type="GO" id="GO:0046872">
    <property type="term" value="F:metal ion binding"/>
    <property type="evidence" value="ECO:0007669"/>
    <property type="project" value="UniProtKB-KW"/>
</dbReference>
<keyword evidence="7" id="KW-1185">Reference proteome</keyword>
<dbReference type="InterPro" id="IPR051453">
    <property type="entry name" value="MBL_Glyoxalase_II"/>
</dbReference>
<dbReference type="GO" id="GO:0016787">
    <property type="term" value="F:hydrolase activity"/>
    <property type="evidence" value="ECO:0007669"/>
    <property type="project" value="UniProtKB-KW"/>
</dbReference>